<dbReference type="RefSeq" id="WP_286136394.1">
    <property type="nucleotide sequence ID" value="NZ_BRPL01000002.1"/>
</dbReference>
<keyword evidence="4" id="KW-0808">Transferase</keyword>
<name>A0A9W6B156_9LACO</name>
<dbReference type="InterPro" id="IPR001173">
    <property type="entry name" value="Glyco_trans_2-like"/>
</dbReference>
<evidence type="ECO:0000256" key="3">
    <source>
        <dbReference type="ARBA" id="ARBA00022475"/>
    </source>
</evidence>
<dbReference type="InterPro" id="IPR007554">
    <property type="entry name" value="Glycerophosphate_synth"/>
</dbReference>
<dbReference type="InterPro" id="IPR043148">
    <property type="entry name" value="TagF_C"/>
</dbReference>
<dbReference type="SUPFAM" id="SSF53448">
    <property type="entry name" value="Nucleotide-diphospho-sugar transferases"/>
    <property type="match status" value="1"/>
</dbReference>
<dbReference type="InterPro" id="IPR029044">
    <property type="entry name" value="Nucleotide-diphossugar_trans"/>
</dbReference>
<accession>A0A9W6B156</accession>
<evidence type="ECO:0000313" key="9">
    <source>
        <dbReference type="Proteomes" id="UP001144204"/>
    </source>
</evidence>
<proteinExistence type="inferred from homology"/>
<sequence>MDFSIITPCKSNDVKKLTALKNNLDQQSGVDFEWIIASNKTIDNFSDASFPIHIVNDSKDTVGSARNAAILNANGKYLVFIDVDDFLSFNVLKQAKTILDQNQNNAILDLNAYLTYEPENSFLEAQKQGKHYLDDLPKWGGRKIERPVNRQLKFNSKMINDLGIKNEKYSEWLKHPYSIYNQKDYFDHMKDELVVSGKIIPKQLFVDHNLKFDENNPLHSSVKLMLQVGQFTSHWLVLNDYAYILVRHNDPVNDPSLDQVVRPDRWEQWINACIVGYQSIHDPFIQHAFASYTIQKIHERFYKAVILHDSNIGNVQNTLKKLQNYLRLLSNRDFHSINILSQRILMEVKNGNFARAKYLMVSLIATRDAHKLVVNRGRGATRASYELLFKHLSVNPRVIIYESFLGRNYSDSPKYIYKYIQKHYPGKFLNVWVAANDQIKKDLKNEPNTIVVNRFGFKYMYYLATSKYQVFNMRQPKWFDKKNGTKFIETWHGTPLKHLVFDMDNVASATSLYKQIFYHQSRQWDYLVTANQFSANVFSHAFMYPKDHMLKSGYPRNDILNNPNRDRIARKIKIKLGIPLDKKVILYAPTWRDDQYFSAGNYKFQLKLDIAKLKRALGNDYVMVLRTHYFITNHLDTSSFGDFVYNESDYDDIAELYLISDLLITDYSSVFFDYSILKRPILYYVYDYSKYAGVLRGFYLNMEKDLPGPLLKTSDEVLNAIQNIDQIKDKYKDRYHQFNQRFSAWDDGHATERVVHAMLKNDPRIQN</sequence>
<reference evidence="8" key="2">
    <citation type="journal article" date="2023" name="PLoS ONE">
        <title>Philodulcilactobacillus myokoensis gen. nov., sp. nov., a fructophilic, acidophilic, and agar-phobic lactic acid bacterium isolated from fermented vegetable extracts.</title>
        <authorList>
            <person name="Kouya T."/>
            <person name="Ishiyama Y."/>
            <person name="Ohashi S."/>
            <person name="Kumakubo R."/>
            <person name="Yamazaki T."/>
            <person name="Otaki T."/>
        </authorList>
    </citation>
    <scope>NUCLEOTIDE SEQUENCE</scope>
    <source>
        <strain evidence="8">WR16-4</strain>
    </source>
</reference>
<evidence type="ECO:0000256" key="2">
    <source>
        <dbReference type="ARBA" id="ARBA00010488"/>
    </source>
</evidence>
<dbReference type="Gene3D" id="3.40.50.12580">
    <property type="match status" value="1"/>
</dbReference>
<comment type="caution">
    <text evidence="8">The sequence shown here is derived from an EMBL/GenBank/DDBJ whole genome shotgun (WGS) entry which is preliminary data.</text>
</comment>
<dbReference type="PANTHER" id="PTHR37316:SF3">
    <property type="entry name" value="TEICHOIC ACID GLYCEROL-PHOSPHATE TRANSFERASE"/>
    <property type="match status" value="1"/>
</dbReference>
<dbReference type="Gene3D" id="3.90.550.10">
    <property type="entry name" value="Spore Coat Polysaccharide Biosynthesis Protein SpsA, Chain A"/>
    <property type="match status" value="1"/>
</dbReference>
<dbReference type="InterPro" id="IPR051612">
    <property type="entry name" value="Teichoic_Acid_Biosynth"/>
</dbReference>
<dbReference type="GO" id="GO:0019350">
    <property type="term" value="P:teichoic acid biosynthetic process"/>
    <property type="evidence" value="ECO:0007669"/>
    <property type="project" value="UniProtKB-KW"/>
</dbReference>
<keyword evidence="9" id="KW-1185">Reference proteome</keyword>
<comment type="similarity">
    <text evidence="2">Belongs to the CDP-glycerol glycerophosphotransferase family.</text>
</comment>
<evidence type="ECO:0000313" key="8">
    <source>
        <dbReference type="EMBL" id="GLB46932.1"/>
    </source>
</evidence>
<dbReference type="AlphaFoldDB" id="A0A9W6B156"/>
<dbReference type="Pfam" id="PF04464">
    <property type="entry name" value="Glyphos_transf"/>
    <property type="match status" value="1"/>
</dbReference>
<dbReference type="PANTHER" id="PTHR37316">
    <property type="entry name" value="TEICHOIC ACID GLYCEROL-PHOSPHATE PRIMASE"/>
    <property type="match status" value="1"/>
</dbReference>
<evidence type="ECO:0000256" key="4">
    <source>
        <dbReference type="ARBA" id="ARBA00022679"/>
    </source>
</evidence>
<evidence type="ECO:0000256" key="1">
    <source>
        <dbReference type="ARBA" id="ARBA00004202"/>
    </source>
</evidence>
<keyword evidence="3" id="KW-1003">Cell membrane</keyword>
<evidence type="ECO:0000259" key="7">
    <source>
        <dbReference type="Pfam" id="PF00535"/>
    </source>
</evidence>
<gene>
    <name evidence="8" type="ORF">WR164_09110</name>
</gene>
<dbReference type="EMBL" id="BRPL01000002">
    <property type="protein sequence ID" value="GLB46932.1"/>
    <property type="molecule type" value="Genomic_DNA"/>
</dbReference>
<keyword evidence="6" id="KW-0472">Membrane</keyword>
<evidence type="ECO:0000256" key="6">
    <source>
        <dbReference type="ARBA" id="ARBA00023136"/>
    </source>
</evidence>
<dbReference type="SUPFAM" id="SSF53756">
    <property type="entry name" value="UDP-Glycosyltransferase/glycogen phosphorylase"/>
    <property type="match status" value="1"/>
</dbReference>
<dbReference type="Gene3D" id="3.40.50.11820">
    <property type="match status" value="1"/>
</dbReference>
<dbReference type="InterPro" id="IPR043149">
    <property type="entry name" value="TagF_N"/>
</dbReference>
<evidence type="ECO:0000256" key="5">
    <source>
        <dbReference type="ARBA" id="ARBA00022944"/>
    </source>
</evidence>
<organism evidence="8 9">
    <name type="scientific">Philodulcilactobacillus myokoensis</name>
    <dbReference type="NCBI Taxonomy" id="2929573"/>
    <lineage>
        <taxon>Bacteria</taxon>
        <taxon>Bacillati</taxon>
        <taxon>Bacillota</taxon>
        <taxon>Bacilli</taxon>
        <taxon>Lactobacillales</taxon>
        <taxon>Lactobacillaceae</taxon>
        <taxon>Philodulcilactobacillus</taxon>
    </lineage>
</organism>
<reference evidence="8" key="1">
    <citation type="submission" date="2022-07" db="EMBL/GenBank/DDBJ databases">
        <authorList>
            <person name="Kouya T."/>
            <person name="Ishiyama Y."/>
        </authorList>
    </citation>
    <scope>NUCLEOTIDE SEQUENCE</scope>
    <source>
        <strain evidence="8">WR16-4</strain>
    </source>
</reference>
<dbReference type="CDD" id="cd00761">
    <property type="entry name" value="Glyco_tranf_GTA_type"/>
    <property type="match status" value="1"/>
</dbReference>
<dbReference type="Proteomes" id="UP001144204">
    <property type="component" value="Unassembled WGS sequence"/>
</dbReference>
<dbReference type="GO" id="GO:0047355">
    <property type="term" value="F:CDP-glycerol glycerophosphotransferase activity"/>
    <property type="evidence" value="ECO:0007669"/>
    <property type="project" value="InterPro"/>
</dbReference>
<protein>
    <submittedName>
        <fullName evidence="8">Teichoic acid biosynthesis protein F</fullName>
    </submittedName>
</protein>
<dbReference type="Pfam" id="PF00535">
    <property type="entry name" value="Glycos_transf_2"/>
    <property type="match status" value="1"/>
</dbReference>
<feature type="domain" description="Glycosyltransferase 2-like" evidence="7">
    <location>
        <begin position="20"/>
        <end position="108"/>
    </location>
</feature>
<keyword evidence="5" id="KW-0777">Teichoic acid biosynthesis</keyword>
<dbReference type="GO" id="GO:0005886">
    <property type="term" value="C:plasma membrane"/>
    <property type="evidence" value="ECO:0007669"/>
    <property type="project" value="UniProtKB-SubCell"/>
</dbReference>
<comment type="subcellular location">
    <subcellularLocation>
        <location evidence="1">Cell membrane</location>
        <topology evidence="1">Peripheral membrane protein</topology>
    </subcellularLocation>
</comment>